<keyword evidence="2" id="KW-1185">Reference proteome</keyword>
<evidence type="ECO:0000313" key="1">
    <source>
        <dbReference type="EMBL" id="ACH95226.1"/>
    </source>
</evidence>
<geneLocation type="plasmid" evidence="1 2">
    <name>pl53</name>
</geneLocation>
<dbReference type="AlphaFoldDB" id="B5RS90"/>
<organism evidence="1 2">
    <name type="scientific">Borrelia recurrentis (strain A1)</name>
    <dbReference type="NCBI Taxonomy" id="412418"/>
    <lineage>
        <taxon>Bacteria</taxon>
        <taxon>Pseudomonadati</taxon>
        <taxon>Spirochaetota</taxon>
        <taxon>Spirochaetia</taxon>
        <taxon>Spirochaetales</taxon>
        <taxon>Borreliaceae</taxon>
        <taxon>Borrelia</taxon>
    </lineage>
</organism>
<gene>
    <name evidence="1" type="primary">mlpA</name>
    <name evidence="1" type="ordered locus">BRE_2005</name>
</gene>
<keyword evidence="1" id="KW-0449">Lipoprotein</keyword>
<dbReference type="EMBL" id="CP000999">
    <property type="protein sequence ID" value="ACH95226.1"/>
    <property type="molecule type" value="Genomic_DNA"/>
</dbReference>
<dbReference type="Proteomes" id="UP000000612">
    <property type="component" value="Plasmid pl53"/>
</dbReference>
<keyword evidence="1" id="KW-0614">Plasmid</keyword>
<proteinExistence type="predicted"/>
<protein>
    <submittedName>
        <fullName evidence="1">Lipoprotein</fullName>
    </submittedName>
</protein>
<accession>B5RS90</accession>
<dbReference type="KEGG" id="bre:BRE_2005"/>
<name>B5RS90_BORRA</name>
<evidence type="ECO:0000313" key="2">
    <source>
        <dbReference type="Proteomes" id="UP000000612"/>
    </source>
</evidence>
<sequence>MLYILFKINFKRGLFMKNAFIFLYISCILFNSCWHNPNAINNYPKDIQMREESVKKQITKDQSLFLDLVRDSLGTKKADVYGKILALDISKIKPVLDNMQSNLKKCGGNYNDNLVKLKKKFKESLKDITTNDIDTSDNDISSNTSSDNSNGNNIFSDNIFEGLCDALKN</sequence>
<reference evidence="1 2" key="1">
    <citation type="journal article" date="2008" name="PLoS Genet.">
        <title>The genome of Borrelia recurrentis, the agent of deadly louse-borne relapsing fever, is a degraded subset of tick-borne Borrelia duttonii.</title>
        <authorList>
            <person name="Lescot M."/>
            <person name="Audic S."/>
            <person name="Robert C."/>
            <person name="Nguyen T.T."/>
            <person name="Blanc G."/>
            <person name="Cutler S.J."/>
            <person name="Wincker P."/>
            <person name="Couloux A."/>
            <person name="Claverie J.-M."/>
            <person name="Raoult D."/>
            <person name="Drancourt M."/>
        </authorList>
    </citation>
    <scope>NUCLEOTIDE SEQUENCE [LARGE SCALE GENOMIC DNA]</scope>
    <source>
        <strain evidence="1">A1</strain>
        <plasmid evidence="2">pl53</plasmid>
    </source>
</reference>
<dbReference type="HOGENOM" id="CLU_134261_0_0_12"/>